<evidence type="ECO:0000313" key="3">
    <source>
        <dbReference type="EMBL" id="PPD58079.1"/>
    </source>
</evidence>
<dbReference type="Pfam" id="PF00072">
    <property type="entry name" value="Response_reg"/>
    <property type="match status" value="1"/>
</dbReference>
<comment type="caution">
    <text evidence="3">The sequence shown here is derived from an EMBL/GenBank/DDBJ whole genome shotgun (WGS) entry which is preliminary data.</text>
</comment>
<keyword evidence="3" id="KW-0238">DNA-binding</keyword>
<gene>
    <name evidence="3" type="ORF">JP09_007285</name>
</gene>
<dbReference type="EMBL" id="JQAN02000010">
    <property type="protein sequence ID" value="PPD58079.1"/>
    <property type="molecule type" value="Genomic_DNA"/>
</dbReference>
<dbReference type="SUPFAM" id="SSF52172">
    <property type="entry name" value="CheY-like"/>
    <property type="match status" value="1"/>
</dbReference>
<organism evidence="3 4">
    <name type="scientific">Dehalogenimonas etheniformans</name>
    <dbReference type="NCBI Taxonomy" id="1536648"/>
    <lineage>
        <taxon>Bacteria</taxon>
        <taxon>Bacillati</taxon>
        <taxon>Chloroflexota</taxon>
        <taxon>Dehalococcoidia</taxon>
        <taxon>Dehalococcoidales</taxon>
        <taxon>Dehalococcoidaceae</taxon>
        <taxon>Dehalogenimonas</taxon>
    </lineage>
</organism>
<feature type="modified residue" description="4-aspartylphosphate" evidence="1">
    <location>
        <position position="59"/>
    </location>
</feature>
<dbReference type="GO" id="GO:0000160">
    <property type="term" value="P:phosphorelay signal transduction system"/>
    <property type="evidence" value="ECO:0007669"/>
    <property type="project" value="InterPro"/>
</dbReference>
<dbReference type="CDD" id="cd17535">
    <property type="entry name" value="REC_NarL-like"/>
    <property type="match status" value="1"/>
</dbReference>
<dbReference type="GO" id="GO:0003677">
    <property type="term" value="F:DNA binding"/>
    <property type="evidence" value="ECO:0007669"/>
    <property type="project" value="UniProtKB-KW"/>
</dbReference>
<proteinExistence type="predicted"/>
<dbReference type="PANTHER" id="PTHR45566">
    <property type="entry name" value="HTH-TYPE TRANSCRIPTIONAL REGULATOR YHJB-RELATED"/>
    <property type="match status" value="1"/>
</dbReference>
<dbReference type="PROSITE" id="PS50110">
    <property type="entry name" value="RESPONSE_REGULATORY"/>
    <property type="match status" value="1"/>
</dbReference>
<dbReference type="InterPro" id="IPR058245">
    <property type="entry name" value="NreC/VraR/RcsB-like_REC"/>
</dbReference>
<sequence length="124" mass="13654">MPRKSIVRILIADDDFQVRGALRLLIEQQFDDVAVEEISAAGQLLELHQCASSDLILLDWELPGEDRFSLLQDLKTRCPGAAVVVLSALPESRKEALVCGARAFISKNDPPEVFIQLLRDIAAG</sequence>
<dbReference type="SMART" id="SM00448">
    <property type="entry name" value="REC"/>
    <property type="match status" value="1"/>
</dbReference>
<dbReference type="Proteomes" id="UP000235653">
    <property type="component" value="Unassembled WGS sequence"/>
</dbReference>
<feature type="domain" description="Response regulatory" evidence="2">
    <location>
        <begin position="8"/>
        <end position="122"/>
    </location>
</feature>
<dbReference type="InterPro" id="IPR051015">
    <property type="entry name" value="EvgA-like"/>
</dbReference>
<name>A0A2P5P735_9CHLR</name>
<protein>
    <submittedName>
        <fullName evidence="3">DNA-binding response regulator</fullName>
    </submittedName>
</protein>
<dbReference type="AlphaFoldDB" id="A0A2P5P735"/>
<evidence type="ECO:0000313" key="4">
    <source>
        <dbReference type="Proteomes" id="UP000235653"/>
    </source>
</evidence>
<reference evidence="3 4" key="1">
    <citation type="journal article" date="2017" name="ISME J.">
        <title>Grape pomace compost harbors organohalide-respiring Dehalogenimonas species with novel reductive dehalogenase genes.</title>
        <authorList>
            <person name="Yang Y."/>
            <person name="Higgins S.A."/>
            <person name="Yan J."/>
            <person name="Simsir B."/>
            <person name="Chourey K."/>
            <person name="Iyer R."/>
            <person name="Hettich R.L."/>
            <person name="Baldwin B."/>
            <person name="Ogles D.M."/>
            <person name="Loffler F.E."/>
        </authorList>
    </citation>
    <scope>NUCLEOTIDE SEQUENCE [LARGE SCALE GENOMIC DNA]</scope>
    <source>
        <strain evidence="3 4">GP</strain>
    </source>
</reference>
<dbReference type="OrthoDB" id="164207at2"/>
<dbReference type="InterPro" id="IPR011006">
    <property type="entry name" value="CheY-like_superfamily"/>
</dbReference>
<evidence type="ECO:0000259" key="2">
    <source>
        <dbReference type="PROSITE" id="PS50110"/>
    </source>
</evidence>
<dbReference type="Gene3D" id="3.40.50.2300">
    <property type="match status" value="1"/>
</dbReference>
<dbReference type="PANTHER" id="PTHR45566:SF1">
    <property type="entry name" value="HTH-TYPE TRANSCRIPTIONAL REGULATOR YHJB-RELATED"/>
    <property type="match status" value="1"/>
</dbReference>
<keyword evidence="1" id="KW-0597">Phosphoprotein</keyword>
<accession>A0A2P5P735</accession>
<keyword evidence="4" id="KW-1185">Reference proteome</keyword>
<evidence type="ECO:0000256" key="1">
    <source>
        <dbReference type="PROSITE-ProRule" id="PRU00169"/>
    </source>
</evidence>
<dbReference type="InterPro" id="IPR001789">
    <property type="entry name" value="Sig_transdc_resp-reg_receiver"/>
</dbReference>